<dbReference type="OrthoDB" id="1114261at2759"/>
<dbReference type="KEGG" id="rsz:130511083"/>
<name>A0A9W3DJ32_RAPSA</name>
<sequence>MVKNNEERKPKKEASDKQHLSPLGFSSSFVDSSRDIVEAAATKKPRIQKNTSSMASETLQVGPLGFYSTGDSLSDLLEAETKQQRIQENTSSMASETLHLSPLDFYSSVGYSSSDLVEATATKKPTIRKNTSSVASDTPHLNPPGFSSSIVDSSSEFVEASTVSEITHTNVGRNPSDSWDDEEYSSVGKTSVQTGDWALLAPSSQDQNNSKLTPFLPRSFSSSVALLLLPSRNGISRAEQ</sequence>
<feature type="region of interest" description="Disordered" evidence="1">
    <location>
        <begin position="122"/>
        <end position="153"/>
    </location>
</feature>
<protein>
    <submittedName>
        <fullName evidence="3">Uncharacterized protein LOC130511083</fullName>
    </submittedName>
</protein>
<feature type="compositionally biased region" description="Basic and acidic residues" evidence="1">
    <location>
        <begin position="1"/>
        <end position="19"/>
    </location>
</feature>
<evidence type="ECO:0000256" key="1">
    <source>
        <dbReference type="SAM" id="MobiDB-lite"/>
    </source>
</evidence>
<dbReference type="Proteomes" id="UP000504610">
    <property type="component" value="Chromosome 4"/>
</dbReference>
<dbReference type="AlphaFoldDB" id="A0A9W3DJ32"/>
<reference evidence="2" key="1">
    <citation type="journal article" date="2019" name="Database">
        <title>The radish genome database (RadishGD): an integrated information resource for radish genomics.</title>
        <authorList>
            <person name="Yu H.J."/>
            <person name="Baek S."/>
            <person name="Lee Y.J."/>
            <person name="Cho A."/>
            <person name="Mun J.H."/>
        </authorList>
    </citation>
    <scope>NUCLEOTIDE SEQUENCE [LARGE SCALE GENOMIC DNA]</scope>
    <source>
        <strain evidence="2">cv. WK10039</strain>
    </source>
</reference>
<dbReference type="RefSeq" id="XP_056863890.1">
    <property type="nucleotide sequence ID" value="XM_057007910.1"/>
</dbReference>
<evidence type="ECO:0000313" key="3">
    <source>
        <dbReference type="RefSeq" id="XP_056863890.1"/>
    </source>
</evidence>
<proteinExistence type="predicted"/>
<feature type="region of interest" description="Disordered" evidence="1">
    <location>
        <begin position="1"/>
        <end position="28"/>
    </location>
</feature>
<feature type="region of interest" description="Disordered" evidence="1">
    <location>
        <begin position="166"/>
        <end position="187"/>
    </location>
</feature>
<gene>
    <name evidence="3" type="primary">LOC130511083</name>
</gene>
<evidence type="ECO:0000313" key="2">
    <source>
        <dbReference type="Proteomes" id="UP000504610"/>
    </source>
</evidence>
<reference evidence="3" key="2">
    <citation type="submission" date="2025-08" db="UniProtKB">
        <authorList>
            <consortium name="RefSeq"/>
        </authorList>
    </citation>
    <scope>IDENTIFICATION</scope>
    <source>
        <tissue evidence="3">Leaf</tissue>
    </source>
</reference>
<keyword evidence="2" id="KW-1185">Reference proteome</keyword>
<feature type="compositionally biased region" description="Polar residues" evidence="1">
    <location>
        <begin position="166"/>
        <end position="177"/>
    </location>
</feature>
<organism evidence="2 3">
    <name type="scientific">Raphanus sativus</name>
    <name type="common">Radish</name>
    <name type="synonym">Raphanus raphanistrum var. sativus</name>
    <dbReference type="NCBI Taxonomy" id="3726"/>
    <lineage>
        <taxon>Eukaryota</taxon>
        <taxon>Viridiplantae</taxon>
        <taxon>Streptophyta</taxon>
        <taxon>Embryophyta</taxon>
        <taxon>Tracheophyta</taxon>
        <taxon>Spermatophyta</taxon>
        <taxon>Magnoliopsida</taxon>
        <taxon>eudicotyledons</taxon>
        <taxon>Gunneridae</taxon>
        <taxon>Pentapetalae</taxon>
        <taxon>rosids</taxon>
        <taxon>malvids</taxon>
        <taxon>Brassicales</taxon>
        <taxon>Brassicaceae</taxon>
        <taxon>Brassiceae</taxon>
        <taxon>Raphanus</taxon>
    </lineage>
</organism>
<accession>A0A9W3DJ32</accession>
<dbReference type="GeneID" id="130511083"/>